<dbReference type="AlphaFoldDB" id="U5BUD5"/>
<proteinExistence type="predicted"/>
<dbReference type="Proteomes" id="UP000016843">
    <property type="component" value="Unassembled WGS sequence"/>
</dbReference>
<gene>
    <name evidence="1" type="ORF">P872_10205</name>
</gene>
<accession>U5BUD5</accession>
<sequence>MTNPIQHGFSVIHLSHAFLFKLGLKLYENQTVR</sequence>
<protein>
    <submittedName>
        <fullName evidence="1">Uncharacterized protein</fullName>
    </submittedName>
</protein>
<evidence type="ECO:0000313" key="2">
    <source>
        <dbReference type="Proteomes" id="UP000016843"/>
    </source>
</evidence>
<reference evidence="1 2" key="1">
    <citation type="journal article" date="2013" name="Genome Announc.">
        <title>Draft Genome Sequence of the Psychrophilic and Alkaliphilic Rhodonellum psychrophilum Strain GCM71T.</title>
        <authorList>
            <person name="Hauptmann A.L."/>
            <person name="Glaring M.A."/>
            <person name="Hallin P.F."/>
            <person name="Prieme A."/>
            <person name="Stougaard P."/>
        </authorList>
    </citation>
    <scope>NUCLEOTIDE SEQUENCE [LARGE SCALE GENOMIC DNA]</scope>
    <source>
        <strain evidence="1 2">GCM71</strain>
    </source>
</reference>
<keyword evidence="2" id="KW-1185">Reference proteome</keyword>
<comment type="caution">
    <text evidence="1">The sequence shown here is derived from an EMBL/GenBank/DDBJ whole genome shotgun (WGS) entry which is preliminary data.</text>
</comment>
<evidence type="ECO:0000313" key="1">
    <source>
        <dbReference type="EMBL" id="ERM81483.1"/>
    </source>
</evidence>
<dbReference type="EMBL" id="AWXR01000049">
    <property type="protein sequence ID" value="ERM81483.1"/>
    <property type="molecule type" value="Genomic_DNA"/>
</dbReference>
<name>U5BUD5_9BACT</name>
<organism evidence="1 2">
    <name type="scientific">Rhodonellum psychrophilum GCM71 = DSM 17998</name>
    <dbReference type="NCBI Taxonomy" id="1123057"/>
    <lineage>
        <taxon>Bacteria</taxon>
        <taxon>Pseudomonadati</taxon>
        <taxon>Bacteroidota</taxon>
        <taxon>Cytophagia</taxon>
        <taxon>Cytophagales</taxon>
        <taxon>Cytophagaceae</taxon>
        <taxon>Rhodonellum</taxon>
    </lineage>
</organism>